<evidence type="ECO:0000256" key="3">
    <source>
        <dbReference type="ARBA" id="ARBA00010055"/>
    </source>
</evidence>
<dbReference type="AlphaFoldDB" id="A0AAV7JCQ9"/>
<dbReference type="Proteomes" id="UP001165289">
    <property type="component" value="Unassembled WGS sequence"/>
</dbReference>
<comment type="subcellular location">
    <subcellularLocation>
        <location evidence="2">Cytoplasm</location>
    </subcellularLocation>
    <subcellularLocation>
        <location evidence="1">Nucleus</location>
    </subcellularLocation>
</comment>
<evidence type="ECO:0000256" key="4">
    <source>
        <dbReference type="ARBA" id="ARBA00022490"/>
    </source>
</evidence>
<gene>
    <name evidence="8" type="ORF">LOD99_12679</name>
</gene>
<dbReference type="GO" id="GO:0003779">
    <property type="term" value="F:actin binding"/>
    <property type="evidence" value="ECO:0007669"/>
    <property type="project" value="InterPro"/>
</dbReference>
<dbReference type="GO" id="GO:0071933">
    <property type="term" value="F:Arp2/3 complex binding"/>
    <property type="evidence" value="ECO:0007669"/>
    <property type="project" value="InterPro"/>
</dbReference>
<dbReference type="FunFam" id="3.40.20.10:FF:000026">
    <property type="entry name" value="Glia maturation factor"/>
    <property type="match status" value="1"/>
</dbReference>
<feature type="domain" description="ADF-H" evidence="7">
    <location>
        <begin position="5"/>
        <end position="147"/>
    </location>
</feature>
<evidence type="ECO:0000256" key="1">
    <source>
        <dbReference type="ARBA" id="ARBA00004123"/>
    </source>
</evidence>
<protein>
    <submittedName>
        <fullName evidence="8">Glia maturation factor gamma-like</fullName>
    </submittedName>
</protein>
<keyword evidence="9" id="KW-1185">Reference proteome</keyword>
<reference evidence="8 9" key="1">
    <citation type="journal article" date="2023" name="BMC Biol.">
        <title>The compact genome of the sponge Oopsacas minuta (Hexactinellida) is lacking key metazoan core genes.</title>
        <authorList>
            <person name="Santini S."/>
            <person name="Schenkelaars Q."/>
            <person name="Jourda C."/>
            <person name="Duchesne M."/>
            <person name="Belahbib H."/>
            <person name="Rocher C."/>
            <person name="Selva M."/>
            <person name="Riesgo A."/>
            <person name="Vervoort M."/>
            <person name="Leys S.P."/>
            <person name="Kodjabachian L."/>
            <person name="Le Bivic A."/>
            <person name="Borchiellini C."/>
            <person name="Claverie J.M."/>
            <person name="Renard E."/>
        </authorList>
    </citation>
    <scope>NUCLEOTIDE SEQUENCE [LARGE SCALE GENOMIC DNA]</scope>
    <source>
        <strain evidence="8">SPO-2</strain>
    </source>
</reference>
<comment type="caution">
    <text evidence="8">The sequence shown here is derived from an EMBL/GenBank/DDBJ whole genome shotgun (WGS) entry which is preliminary data.</text>
</comment>
<dbReference type="InterPro" id="IPR002108">
    <property type="entry name" value="ADF-H"/>
</dbReference>
<dbReference type="GO" id="GO:0071846">
    <property type="term" value="P:actin filament debranching"/>
    <property type="evidence" value="ECO:0007669"/>
    <property type="project" value="InterPro"/>
</dbReference>
<dbReference type="SMART" id="SM00102">
    <property type="entry name" value="ADF"/>
    <property type="match status" value="1"/>
</dbReference>
<keyword evidence="4" id="KW-0963">Cytoplasm</keyword>
<dbReference type="EMBL" id="JAKMXF010000354">
    <property type="protein sequence ID" value="KAI6646558.1"/>
    <property type="molecule type" value="Genomic_DNA"/>
</dbReference>
<dbReference type="Gene3D" id="3.40.20.10">
    <property type="entry name" value="Severin"/>
    <property type="match status" value="1"/>
</dbReference>
<dbReference type="InterPro" id="IPR011171">
    <property type="entry name" value="GMF"/>
</dbReference>
<accession>A0AAV7JCQ9</accession>
<name>A0AAV7JCQ9_9METZ</name>
<keyword evidence="5" id="KW-0539">Nucleus</keyword>
<comment type="similarity">
    <text evidence="3 6">Belongs to the actin-binding proteins ADF family. GMF subfamily.</text>
</comment>
<evidence type="ECO:0000256" key="2">
    <source>
        <dbReference type="ARBA" id="ARBA00004496"/>
    </source>
</evidence>
<dbReference type="CDD" id="cd11283">
    <property type="entry name" value="ADF_GMF-beta_like"/>
    <property type="match status" value="1"/>
</dbReference>
<evidence type="ECO:0000259" key="7">
    <source>
        <dbReference type="PROSITE" id="PS51263"/>
    </source>
</evidence>
<evidence type="ECO:0000256" key="6">
    <source>
        <dbReference type="PIRNR" id="PIRNR001788"/>
    </source>
</evidence>
<dbReference type="Pfam" id="PF00241">
    <property type="entry name" value="Cofilin_ADF"/>
    <property type="match status" value="1"/>
</dbReference>
<proteinExistence type="inferred from homology"/>
<dbReference type="PANTHER" id="PTHR11249">
    <property type="entry name" value="GLIAL FACTOR NATURATION FACTOR"/>
    <property type="match status" value="1"/>
</dbReference>
<evidence type="ECO:0000256" key="5">
    <source>
        <dbReference type="ARBA" id="ARBA00023242"/>
    </source>
</evidence>
<dbReference type="PANTHER" id="PTHR11249:SF2">
    <property type="entry name" value="GLIA MATURATION FACTOR"/>
    <property type="match status" value="1"/>
</dbReference>
<dbReference type="GO" id="GO:0030864">
    <property type="term" value="C:cortical actin cytoskeleton"/>
    <property type="evidence" value="ECO:0007669"/>
    <property type="project" value="TreeGrafter"/>
</dbReference>
<evidence type="ECO:0000313" key="9">
    <source>
        <dbReference type="Proteomes" id="UP001165289"/>
    </source>
</evidence>
<dbReference type="InterPro" id="IPR029006">
    <property type="entry name" value="ADF-H/Gelsolin-like_dom_sf"/>
</dbReference>
<dbReference type="GO" id="GO:0034316">
    <property type="term" value="P:negative regulation of Arp2/3 complex-mediated actin nucleation"/>
    <property type="evidence" value="ECO:0007669"/>
    <property type="project" value="TreeGrafter"/>
</dbReference>
<sequence>MAESNLKFCTLGPELKEKLKKFHMRKDKDRAAIVMKINKGKTTVIEDECDFDIADKQKGISIEEIVPELPDNDPRYLAYSYSYQHADGRVTYPLVFIYICPEGAHPEQAMLYAGSLKGIVNEAKFTKTYDLRDAEEMTTEWLNGKLGYK</sequence>
<organism evidence="8 9">
    <name type="scientific">Oopsacas minuta</name>
    <dbReference type="NCBI Taxonomy" id="111878"/>
    <lineage>
        <taxon>Eukaryota</taxon>
        <taxon>Metazoa</taxon>
        <taxon>Porifera</taxon>
        <taxon>Hexactinellida</taxon>
        <taxon>Hexasterophora</taxon>
        <taxon>Lyssacinosida</taxon>
        <taxon>Leucopsacidae</taxon>
        <taxon>Oopsacas</taxon>
    </lineage>
</organism>
<dbReference type="GO" id="GO:0005634">
    <property type="term" value="C:nucleus"/>
    <property type="evidence" value="ECO:0007669"/>
    <property type="project" value="UniProtKB-SubCell"/>
</dbReference>
<dbReference type="SUPFAM" id="SSF55753">
    <property type="entry name" value="Actin depolymerizing proteins"/>
    <property type="match status" value="1"/>
</dbReference>
<evidence type="ECO:0000313" key="8">
    <source>
        <dbReference type="EMBL" id="KAI6646558.1"/>
    </source>
</evidence>
<dbReference type="PROSITE" id="PS51263">
    <property type="entry name" value="ADF_H"/>
    <property type="match status" value="1"/>
</dbReference>
<dbReference type="PIRSF" id="PIRSF001788">
    <property type="entry name" value="GMF-beta"/>
    <property type="match status" value="1"/>
</dbReference>